<feature type="signal peptide" evidence="2">
    <location>
        <begin position="1"/>
        <end position="26"/>
    </location>
</feature>
<dbReference type="RefSeq" id="WP_377019422.1">
    <property type="nucleotide sequence ID" value="NZ_JBHSCP010000001.1"/>
</dbReference>
<dbReference type="EMBL" id="WTYJ01000002">
    <property type="protein sequence ID" value="MXO99576.1"/>
    <property type="molecule type" value="Genomic_DNA"/>
</dbReference>
<accession>A0A6I4TU55</accession>
<evidence type="ECO:0008006" key="5">
    <source>
        <dbReference type="Google" id="ProtNLM"/>
    </source>
</evidence>
<evidence type="ECO:0000256" key="2">
    <source>
        <dbReference type="SAM" id="SignalP"/>
    </source>
</evidence>
<dbReference type="AlphaFoldDB" id="A0A6I4TU55"/>
<protein>
    <recommendedName>
        <fullName evidence="5">Secreted protein</fullName>
    </recommendedName>
</protein>
<proteinExistence type="predicted"/>
<sequence length="185" mass="19130">MRLICRPLLAAAGLAAGALASTPAQAQKAGKASKDPPVLTVEVPAPARADLPHPPMPVPPRERSEVVVAPPPASGGLTGRAAVERVVGNTLIGAPDGKTDPEDTVIFHFAEGGRAAARAQSGADKPRRGNWQIGENGQLCANLAGDKDPTLQCLDLVVNGDHADLLEDGERLITLKILPGNPYKL</sequence>
<evidence type="ECO:0000256" key="1">
    <source>
        <dbReference type="SAM" id="MobiDB-lite"/>
    </source>
</evidence>
<dbReference type="Proteomes" id="UP000469430">
    <property type="component" value="Unassembled WGS sequence"/>
</dbReference>
<gene>
    <name evidence="3" type="ORF">GRI97_11315</name>
</gene>
<reference evidence="3 4" key="1">
    <citation type="submission" date="2019-12" db="EMBL/GenBank/DDBJ databases">
        <title>Genomic-based taxomic classification of the family Erythrobacteraceae.</title>
        <authorList>
            <person name="Xu L."/>
        </authorList>
    </citation>
    <scope>NUCLEOTIDE SEQUENCE [LARGE SCALE GENOMIC DNA]</scope>
    <source>
        <strain evidence="3 4">S36</strain>
    </source>
</reference>
<keyword evidence="2" id="KW-0732">Signal</keyword>
<evidence type="ECO:0000313" key="4">
    <source>
        <dbReference type="Proteomes" id="UP000469430"/>
    </source>
</evidence>
<organism evidence="3 4">
    <name type="scientific">Croceibacterium xixiisoli</name>
    <dbReference type="NCBI Taxonomy" id="1476466"/>
    <lineage>
        <taxon>Bacteria</taxon>
        <taxon>Pseudomonadati</taxon>
        <taxon>Pseudomonadota</taxon>
        <taxon>Alphaproteobacteria</taxon>
        <taxon>Sphingomonadales</taxon>
        <taxon>Erythrobacteraceae</taxon>
        <taxon>Croceibacterium</taxon>
    </lineage>
</organism>
<feature type="region of interest" description="Disordered" evidence="1">
    <location>
        <begin position="45"/>
        <end position="77"/>
    </location>
</feature>
<keyword evidence="4" id="KW-1185">Reference proteome</keyword>
<feature type="chain" id="PRO_5026087800" description="Secreted protein" evidence="2">
    <location>
        <begin position="27"/>
        <end position="185"/>
    </location>
</feature>
<comment type="caution">
    <text evidence="3">The sequence shown here is derived from an EMBL/GenBank/DDBJ whole genome shotgun (WGS) entry which is preliminary data.</text>
</comment>
<evidence type="ECO:0000313" key="3">
    <source>
        <dbReference type="EMBL" id="MXO99576.1"/>
    </source>
</evidence>
<name>A0A6I4TU55_9SPHN</name>